<dbReference type="OrthoDB" id="8450901at2"/>
<reference evidence="1" key="1">
    <citation type="submission" date="2020-04" db="EMBL/GenBank/DDBJ databases">
        <title>Nitratireductor sp. nov. isolated from mangrove soil.</title>
        <authorList>
            <person name="Ye Y."/>
        </authorList>
    </citation>
    <scope>NUCLEOTIDE SEQUENCE</scope>
    <source>
        <strain evidence="1">SY7</strain>
    </source>
</reference>
<dbReference type="KEGG" id="niy:FQ775_01170"/>
<sequence length="157" mass="17917">MKRRRDPHTSDLFATDWEPPQVAVGYAPDVAGRGRLDSRIARLVSRALRDARDEDGKARADIARCMSAYLDRPVSEAMLNKWAAEASEEHRIPLDAFVALIEATEAKDLLGFVPELFGFAVVPERYASLIEAHLWEEREQEAVRRRQAAEMRWRASR</sequence>
<evidence type="ECO:0000313" key="1">
    <source>
        <dbReference type="EMBL" id="QDY99092.1"/>
    </source>
</evidence>
<keyword evidence="2" id="KW-1185">Reference proteome</keyword>
<accession>A0A5B8KU42</accession>
<proteinExistence type="predicted"/>
<dbReference type="EMBL" id="CP042301">
    <property type="protein sequence ID" value="QDY99092.1"/>
    <property type="molecule type" value="Genomic_DNA"/>
</dbReference>
<evidence type="ECO:0000313" key="2">
    <source>
        <dbReference type="Proteomes" id="UP000321389"/>
    </source>
</evidence>
<organism evidence="1 2">
    <name type="scientific">Nitratireductor mangrovi</name>
    <dbReference type="NCBI Taxonomy" id="2599600"/>
    <lineage>
        <taxon>Bacteria</taxon>
        <taxon>Pseudomonadati</taxon>
        <taxon>Pseudomonadota</taxon>
        <taxon>Alphaproteobacteria</taxon>
        <taxon>Hyphomicrobiales</taxon>
        <taxon>Phyllobacteriaceae</taxon>
        <taxon>Nitratireductor</taxon>
    </lineage>
</organism>
<dbReference type="Proteomes" id="UP000321389">
    <property type="component" value="Chromosome"/>
</dbReference>
<gene>
    <name evidence="1" type="ORF">FQ775_01170</name>
</gene>
<dbReference type="AlphaFoldDB" id="A0A5B8KU42"/>
<name>A0A5B8KU42_9HYPH</name>
<dbReference type="RefSeq" id="WP_146297742.1">
    <property type="nucleotide sequence ID" value="NZ_CP042301.2"/>
</dbReference>
<protein>
    <submittedName>
        <fullName evidence="1">Uncharacterized protein</fullName>
    </submittedName>
</protein>